<proteinExistence type="predicted"/>
<name>A0AC34FIS9_9BILA</name>
<evidence type="ECO:0000313" key="2">
    <source>
        <dbReference type="WBParaSite" id="ES5_v2.g16919.t1"/>
    </source>
</evidence>
<dbReference type="WBParaSite" id="ES5_v2.g16919.t1">
    <property type="protein sequence ID" value="ES5_v2.g16919.t1"/>
    <property type="gene ID" value="ES5_v2.g16919"/>
</dbReference>
<reference evidence="2" key="1">
    <citation type="submission" date="2022-11" db="UniProtKB">
        <authorList>
            <consortium name="WormBaseParasite"/>
        </authorList>
    </citation>
    <scope>IDENTIFICATION</scope>
</reference>
<accession>A0AC34FIS9</accession>
<protein>
    <submittedName>
        <fullName evidence="2">Uncharacterized protein</fullName>
    </submittedName>
</protein>
<dbReference type="Proteomes" id="UP000887579">
    <property type="component" value="Unplaced"/>
</dbReference>
<sequence>MILRLFSPYTKKFYIFRSRCNPRLSFTDIIKKAPNLEDFYAYDSSENIVYEKTWIKDLLKFKTGKNFTSLIVNLDTVEMDVENLVKFIKTKCNKKVARIIISFSKNTFDDENGQIFAEIIRKLSEYLQYSEGEESYLRIGNETFSLEKFKQPQQEIMPSRVAKKRKHFE</sequence>
<evidence type="ECO:0000313" key="1">
    <source>
        <dbReference type="Proteomes" id="UP000887579"/>
    </source>
</evidence>
<organism evidence="1 2">
    <name type="scientific">Panagrolaimus sp. ES5</name>
    <dbReference type="NCBI Taxonomy" id="591445"/>
    <lineage>
        <taxon>Eukaryota</taxon>
        <taxon>Metazoa</taxon>
        <taxon>Ecdysozoa</taxon>
        <taxon>Nematoda</taxon>
        <taxon>Chromadorea</taxon>
        <taxon>Rhabditida</taxon>
        <taxon>Tylenchina</taxon>
        <taxon>Panagrolaimomorpha</taxon>
        <taxon>Panagrolaimoidea</taxon>
        <taxon>Panagrolaimidae</taxon>
        <taxon>Panagrolaimus</taxon>
    </lineage>
</organism>